<feature type="chain" id="PRO_5041438682" description="Peptidase M43 pregnancy-associated plasma-A domain-containing protein" evidence="10">
    <location>
        <begin position="19"/>
        <end position="349"/>
    </location>
</feature>
<evidence type="ECO:0000256" key="9">
    <source>
        <dbReference type="ARBA" id="ARBA00023157"/>
    </source>
</evidence>
<evidence type="ECO:0000256" key="6">
    <source>
        <dbReference type="ARBA" id="ARBA00022801"/>
    </source>
</evidence>
<evidence type="ECO:0000256" key="7">
    <source>
        <dbReference type="ARBA" id="ARBA00022833"/>
    </source>
</evidence>
<dbReference type="CDD" id="cd04275">
    <property type="entry name" value="ZnMc_pappalysin_like"/>
    <property type="match status" value="1"/>
</dbReference>
<protein>
    <recommendedName>
        <fullName evidence="11">Peptidase M43 pregnancy-associated plasma-A domain-containing protein</fullName>
    </recommendedName>
</protein>
<dbReference type="Proteomes" id="UP001175000">
    <property type="component" value="Unassembled WGS sequence"/>
</dbReference>
<keyword evidence="3" id="KW-0645">Protease</keyword>
<evidence type="ECO:0000256" key="3">
    <source>
        <dbReference type="ARBA" id="ARBA00022670"/>
    </source>
</evidence>
<dbReference type="GO" id="GO:0008237">
    <property type="term" value="F:metallopeptidase activity"/>
    <property type="evidence" value="ECO:0007669"/>
    <property type="project" value="UniProtKB-KW"/>
</dbReference>
<evidence type="ECO:0000256" key="4">
    <source>
        <dbReference type="ARBA" id="ARBA00022723"/>
    </source>
</evidence>
<keyword evidence="4" id="KW-0479">Metal-binding</keyword>
<evidence type="ECO:0000256" key="1">
    <source>
        <dbReference type="ARBA" id="ARBA00003174"/>
    </source>
</evidence>
<evidence type="ECO:0000259" key="11">
    <source>
        <dbReference type="Pfam" id="PF05572"/>
    </source>
</evidence>
<dbReference type="EMBL" id="JAULSU010000007">
    <property type="protein sequence ID" value="KAK0611410.1"/>
    <property type="molecule type" value="Genomic_DNA"/>
</dbReference>
<comment type="function">
    <text evidence="1">Secreted metalloproteinase that allows assimilation of proteinaceous substrates.</text>
</comment>
<evidence type="ECO:0000256" key="10">
    <source>
        <dbReference type="SAM" id="SignalP"/>
    </source>
</evidence>
<dbReference type="PANTHER" id="PTHR47466">
    <property type="match status" value="1"/>
</dbReference>
<proteinExistence type="inferred from homology"/>
<keyword evidence="9" id="KW-1015">Disulfide bond</keyword>
<comment type="caution">
    <text evidence="12">The sequence shown here is derived from an EMBL/GenBank/DDBJ whole genome shotgun (WGS) entry which is preliminary data.</text>
</comment>
<reference evidence="12" key="1">
    <citation type="submission" date="2023-06" db="EMBL/GenBank/DDBJ databases">
        <title>Genome-scale phylogeny and comparative genomics of the fungal order Sordariales.</title>
        <authorList>
            <consortium name="Lawrence Berkeley National Laboratory"/>
            <person name="Hensen N."/>
            <person name="Bonometti L."/>
            <person name="Westerberg I."/>
            <person name="Brannstrom I.O."/>
            <person name="Guillou S."/>
            <person name="Cros-Aarteil S."/>
            <person name="Calhoun S."/>
            <person name="Haridas S."/>
            <person name="Kuo A."/>
            <person name="Mondo S."/>
            <person name="Pangilinan J."/>
            <person name="Riley R."/>
            <person name="Labutti K."/>
            <person name="Andreopoulos B."/>
            <person name="Lipzen A."/>
            <person name="Chen C."/>
            <person name="Yanf M."/>
            <person name="Daum C."/>
            <person name="Ng V."/>
            <person name="Clum A."/>
            <person name="Steindorff A."/>
            <person name="Ohm R."/>
            <person name="Martin F."/>
            <person name="Silar P."/>
            <person name="Natvig D."/>
            <person name="Lalanne C."/>
            <person name="Gautier V."/>
            <person name="Ament-Velasquez S.L."/>
            <person name="Kruys A."/>
            <person name="Hutchinson M.I."/>
            <person name="Powell A.J."/>
            <person name="Barry K."/>
            <person name="Miller A.N."/>
            <person name="Grigoriev I.V."/>
            <person name="Debuchy R."/>
            <person name="Gladieux P."/>
            <person name="Thoren M.H."/>
            <person name="Johannesson H."/>
        </authorList>
    </citation>
    <scope>NUCLEOTIDE SEQUENCE</scope>
    <source>
        <strain evidence="12">CBS 606.72</strain>
    </source>
</reference>
<keyword evidence="5 10" id="KW-0732">Signal</keyword>
<name>A0AA39WC02_9PEZI</name>
<keyword evidence="6" id="KW-0378">Hydrolase</keyword>
<dbReference type="AlphaFoldDB" id="A0AA39WC02"/>
<accession>A0AA39WC02</accession>
<dbReference type="PANTHER" id="PTHR47466:SF1">
    <property type="entry name" value="METALLOPROTEASE MEP1 (AFU_ORTHOLOGUE AFUA_1G07730)-RELATED"/>
    <property type="match status" value="1"/>
</dbReference>
<dbReference type="Gene3D" id="3.40.390.10">
    <property type="entry name" value="Collagenase (Catalytic Domain)"/>
    <property type="match status" value="1"/>
</dbReference>
<sequence length="349" mass="39419">MLFQSFFVGIVALPAVLAGEPRRPIKGPGRHNGTAHWHHNGTVHWHPNGTYPHPNGTYNGTLPHRQRFRCGTGPFSNDTKLPKIDGKDAFPDHKLAARAPIDIPLYFHVIASSQTPSGGWISDNTLQKQFRVIRDTFSSYGITFRWAANETTKTVNTTWSETLYKSDLEPEEDQPYSGRVLEMKKALRKGGNDLRALNIYFHPDIPEFAGYSSFVPLQKDRKDFISWDGIILNSNIMPGNPATALYVGHMAVHEIGHWLGLYHTFHGGCDGEGDHVSDTAPYFNQFSIMERCDDETRNTCVDSAGPGGEDLPDPVHNFMSYFDEPCMDHFTPGQKQRMEETWNQYRVPK</sequence>
<dbReference type="InterPro" id="IPR024079">
    <property type="entry name" value="MetalloPept_cat_dom_sf"/>
</dbReference>
<evidence type="ECO:0000256" key="5">
    <source>
        <dbReference type="ARBA" id="ARBA00022729"/>
    </source>
</evidence>
<keyword evidence="8" id="KW-0482">Metalloprotease</keyword>
<dbReference type="Pfam" id="PF05572">
    <property type="entry name" value="Peptidase_M43"/>
    <property type="match status" value="1"/>
</dbReference>
<evidence type="ECO:0000313" key="12">
    <source>
        <dbReference type="EMBL" id="KAK0611410.1"/>
    </source>
</evidence>
<dbReference type="GO" id="GO:0046872">
    <property type="term" value="F:metal ion binding"/>
    <property type="evidence" value="ECO:0007669"/>
    <property type="project" value="UniProtKB-KW"/>
</dbReference>
<dbReference type="SUPFAM" id="SSF55486">
    <property type="entry name" value="Metalloproteases ('zincins'), catalytic domain"/>
    <property type="match status" value="1"/>
</dbReference>
<evidence type="ECO:0000256" key="2">
    <source>
        <dbReference type="ARBA" id="ARBA00008721"/>
    </source>
</evidence>
<gene>
    <name evidence="12" type="ORF">B0T14DRAFT_440392</name>
</gene>
<dbReference type="GO" id="GO:0006508">
    <property type="term" value="P:proteolysis"/>
    <property type="evidence" value="ECO:0007669"/>
    <property type="project" value="UniProtKB-KW"/>
</dbReference>
<evidence type="ECO:0000313" key="13">
    <source>
        <dbReference type="Proteomes" id="UP001175000"/>
    </source>
</evidence>
<feature type="domain" description="Peptidase M43 pregnancy-associated plasma-A" evidence="11">
    <location>
        <begin position="251"/>
        <end position="341"/>
    </location>
</feature>
<keyword evidence="13" id="KW-1185">Reference proteome</keyword>
<organism evidence="12 13">
    <name type="scientific">Immersiella caudata</name>
    <dbReference type="NCBI Taxonomy" id="314043"/>
    <lineage>
        <taxon>Eukaryota</taxon>
        <taxon>Fungi</taxon>
        <taxon>Dikarya</taxon>
        <taxon>Ascomycota</taxon>
        <taxon>Pezizomycotina</taxon>
        <taxon>Sordariomycetes</taxon>
        <taxon>Sordariomycetidae</taxon>
        <taxon>Sordariales</taxon>
        <taxon>Lasiosphaeriaceae</taxon>
        <taxon>Immersiella</taxon>
    </lineage>
</organism>
<dbReference type="InterPro" id="IPR008754">
    <property type="entry name" value="Peptidase_M43"/>
</dbReference>
<comment type="similarity">
    <text evidence="2">Belongs to the peptidase M43B family.</text>
</comment>
<keyword evidence="7" id="KW-0862">Zinc</keyword>
<evidence type="ECO:0000256" key="8">
    <source>
        <dbReference type="ARBA" id="ARBA00023049"/>
    </source>
</evidence>
<feature type="signal peptide" evidence="10">
    <location>
        <begin position="1"/>
        <end position="18"/>
    </location>
</feature>